<dbReference type="RefSeq" id="WP_187593515.1">
    <property type="nucleotide sequence ID" value="NZ_CP060723.1"/>
</dbReference>
<sequence length="134" mass="14647">MEKRNSILFSYALKRLSPPLAGISRWFVRNPGRVFVLMMLILASSALLCFTLLRTQPEMAGASKPGIKQKAGAGILGVSQAAGNLMQVMQMQAELNGLLSTKQLSSADSLKIAALLQRIKKLQNNINDHEKNQP</sequence>
<dbReference type="KEGG" id="proe:H9L23_02495"/>
<keyword evidence="3" id="KW-1185">Reference proteome</keyword>
<accession>A0A7G9QI20</accession>
<reference evidence="2 3" key="1">
    <citation type="submission" date="2020-08" db="EMBL/GenBank/DDBJ databases">
        <title>Genome sequence of Pedobacter roseus KACC 11594T.</title>
        <authorList>
            <person name="Hyun D.-W."/>
            <person name="Bae J.-W."/>
        </authorList>
    </citation>
    <scope>NUCLEOTIDE SEQUENCE [LARGE SCALE GENOMIC DNA]</scope>
    <source>
        <strain evidence="2 3">KACC 11594</strain>
    </source>
</reference>
<keyword evidence="1" id="KW-0812">Transmembrane</keyword>
<protein>
    <submittedName>
        <fullName evidence="2">Uncharacterized protein</fullName>
    </submittedName>
</protein>
<evidence type="ECO:0000256" key="1">
    <source>
        <dbReference type="SAM" id="Phobius"/>
    </source>
</evidence>
<proteinExistence type="predicted"/>
<organism evidence="2 3">
    <name type="scientific">Pedobacter roseus</name>
    <dbReference type="NCBI Taxonomy" id="336820"/>
    <lineage>
        <taxon>Bacteria</taxon>
        <taxon>Pseudomonadati</taxon>
        <taxon>Bacteroidota</taxon>
        <taxon>Sphingobacteriia</taxon>
        <taxon>Sphingobacteriales</taxon>
        <taxon>Sphingobacteriaceae</taxon>
        <taxon>Pedobacter</taxon>
    </lineage>
</organism>
<keyword evidence="1" id="KW-0472">Membrane</keyword>
<feature type="transmembrane region" description="Helical" evidence="1">
    <location>
        <begin position="34"/>
        <end position="53"/>
    </location>
</feature>
<evidence type="ECO:0000313" key="3">
    <source>
        <dbReference type="Proteomes" id="UP000515806"/>
    </source>
</evidence>
<dbReference type="EMBL" id="CP060723">
    <property type="protein sequence ID" value="QNN42995.1"/>
    <property type="molecule type" value="Genomic_DNA"/>
</dbReference>
<keyword evidence="1" id="KW-1133">Transmembrane helix</keyword>
<name>A0A7G9QI20_9SPHI</name>
<gene>
    <name evidence="2" type="ORF">H9L23_02495</name>
</gene>
<evidence type="ECO:0000313" key="2">
    <source>
        <dbReference type="EMBL" id="QNN42995.1"/>
    </source>
</evidence>
<dbReference type="AlphaFoldDB" id="A0A7G9QI20"/>
<dbReference type="Proteomes" id="UP000515806">
    <property type="component" value="Chromosome"/>
</dbReference>